<dbReference type="AlphaFoldDB" id="A0A1R2CVR1"/>
<comment type="similarity">
    <text evidence="1 6">Belongs to the NDK family.</text>
</comment>
<evidence type="ECO:0000256" key="5">
    <source>
        <dbReference type="ARBA" id="ARBA00022840"/>
    </source>
</evidence>
<evidence type="ECO:0000313" key="9">
    <source>
        <dbReference type="Proteomes" id="UP000187209"/>
    </source>
</evidence>
<feature type="domain" description="Nucleoside diphosphate kinase-like" evidence="7">
    <location>
        <begin position="8"/>
        <end position="144"/>
    </location>
</feature>
<evidence type="ECO:0000256" key="3">
    <source>
        <dbReference type="ARBA" id="ARBA00022741"/>
    </source>
</evidence>
<protein>
    <recommendedName>
        <fullName evidence="7">Nucleoside diphosphate kinase-like domain-containing protein</fullName>
    </recommendedName>
</protein>
<keyword evidence="4" id="KW-0418">Kinase</keyword>
<evidence type="ECO:0000256" key="4">
    <source>
        <dbReference type="ARBA" id="ARBA00022777"/>
    </source>
</evidence>
<keyword evidence="9" id="KW-1185">Reference proteome</keyword>
<keyword evidence="5" id="KW-0067">ATP-binding</keyword>
<dbReference type="Proteomes" id="UP000187209">
    <property type="component" value="Unassembled WGS sequence"/>
</dbReference>
<dbReference type="SUPFAM" id="SSF54919">
    <property type="entry name" value="Nucleoside diphosphate kinase, NDK"/>
    <property type="match status" value="1"/>
</dbReference>
<name>A0A1R2CVR1_9CILI</name>
<keyword evidence="3" id="KW-0547">Nucleotide-binding</keyword>
<evidence type="ECO:0000256" key="1">
    <source>
        <dbReference type="ARBA" id="ARBA00008142"/>
    </source>
</evidence>
<evidence type="ECO:0000313" key="8">
    <source>
        <dbReference type="EMBL" id="OMJ93097.1"/>
    </source>
</evidence>
<dbReference type="Pfam" id="PF00334">
    <property type="entry name" value="NDK"/>
    <property type="match status" value="1"/>
</dbReference>
<organism evidence="8 9">
    <name type="scientific">Stentor coeruleus</name>
    <dbReference type="NCBI Taxonomy" id="5963"/>
    <lineage>
        <taxon>Eukaryota</taxon>
        <taxon>Sar</taxon>
        <taxon>Alveolata</taxon>
        <taxon>Ciliophora</taxon>
        <taxon>Postciliodesmatophora</taxon>
        <taxon>Heterotrichea</taxon>
        <taxon>Heterotrichida</taxon>
        <taxon>Stentoridae</taxon>
        <taxon>Stentor</taxon>
    </lineage>
</organism>
<accession>A0A1R2CVR1</accession>
<dbReference type="SMART" id="SM00562">
    <property type="entry name" value="NDK"/>
    <property type="match status" value="1"/>
</dbReference>
<evidence type="ECO:0000256" key="2">
    <source>
        <dbReference type="ARBA" id="ARBA00022679"/>
    </source>
</evidence>
<dbReference type="GO" id="GO:0005524">
    <property type="term" value="F:ATP binding"/>
    <property type="evidence" value="ECO:0007669"/>
    <property type="project" value="UniProtKB-KW"/>
</dbReference>
<dbReference type="PANTHER" id="PTHR46161:SF3">
    <property type="entry name" value="NUCLEOSIDE DIPHOSPHATE KINASE DDB_G0292928-RELATED"/>
    <property type="match status" value="1"/>
</dbReference>
<dbReference type="InterPro" id="IPR036850">
    <property type="entry name" value="NDK-like_dom_sf"/>
</dbReference>
<dbReference type="OrthoDB" id="1729737at2759"/>
<comment type="caution">
    <text evidence="6">Lacks conserved residue(s) required for the propagation of feature annotation.</text>
</comment>
<sequence>MEMKMEPLPYTVAVIKPDTASSQDKVNAILKRIEDAGLTIYERETRNLDKEDVANLMAKFKGKDFFNDIIDYMMSGPSEILLLTQPSGDPIRVWKDMIGPSDPVEAKAKRPDSLRAQYGTNLLKNEFWGSDDYMQANRERDIFDLPIPVREPDFTFDNYKITLETLLKFIYPPHLEHPNACGRLDLVAMYGPIVNHHSVDLGCFCVPCAKVAKKKLRDSGVQPFQPLKKGKLAEPIRRLLKEQEIIDIWSELCENCRHHCDNYSHLPSGRSGQHLTTDIEITQLINEMNKNEIEELLTAVKGNAAKIIIMTIDLKEPQEIMYSPAQIRALFETLDKDYFQRMDYYTMQEMILRDRKTRINYWVSKITGMPITAIPAEPVYKKPAAFGFERVLPLSISQADKPFTGTQRDPSIIDQPKLGPNAEKLALFKRMHREGFLIGAGKSLNVVDTANNVKLLRNYAPGRHGGWDNYFAIRNPGSTTMVYKKSHKK</sequence>
<dbReference type="InterPro" id="IPR034907">
    <property type="entry name" value="NDK-like_dom"/>
</dbReference>
<evidence type="ECO:0000256" key="6">
    <source>
        <dbReference type="PROSITE-ProRule" id="PRU00706"/>
    </source>
</evidence>
<dbReference type="PROSITE" id="PS51374">
    <property type="entry name" value="NDPK_LIKE"/>
    <property type="match status" value="1"/>
</dbReference>
<keyword evidence="2" id="KW-0808">Transferase</keyword>
<reference evidence="8 9" key="1">
    <citation type="submission" date="2016-11" db="EMBL/GenBank/DDBJ databases">
        <title>The macronuclear genome of Stentor coeruleus: a giant cell with tiny introns.</title>
        <authorList>
            <person name="Slabodnick M."/>
            <person name="Ruby J.G."/>
            <person name="Reiff S.B."/>
            <person name="Swart E.C."/>
            <person name="Gosai S."/>
            <person name="Prabakaran S."/>
            <person name="Witkowska E."/>
            <person name="Larue G.E."/>
            <person name="Fisher S."/>
            <person name="Freeman R.M."/>
            <person name="Gunawardena J."/>
            <person name="Chu W."/>
            <person name="Stover N.A."/>
            <person name="Gregory B.D."/>
            <person name="Nowacki M."/>
            <person name="Derisi J."/>
            <person name="Roy S.W."/>
            <person name="Marshall W.F."/>
            <person name="Sood P."/>
        </authorList>
    </citation>
    <scope>NUCLEOTIDE SEQUENCE [LARGE SCALE GENOMIC DNA]</scope>
    <source>
        <strain evidence="8">WM001</strain>
    </source>
</reference>
<comment type="caution">
    <text evidence="8">The sequence shown here is derived from an EMBL/GenBank/DDBJ whole genome shotgun (WGS) entry which is preliminary data.</text>
</comment>
<dbReference type="Gene3D" id="3.30.70.141">
    <property type="entry name" value="Nucleoside diphosphate kinase-like domain"/>
    <property type="match status" value="1"/>
</dbReference>
<dbReference type="EMBL" id="MPUH01000049">
    <property type="protein sequence ID" value="OMJ93097.1"/>
    <property type="molecule type" value="Genomic_DNA"/>
</dbReference>
<dbReference type="PANTHER" id="PTHR46161">
    <property type="entry name" value="NUCLEOSIDE DIPHOSPHATE KINASE"/>
    <property type="match status" value="1"/>
</dbReference>
<evidence type="ECO:0000259" key="7">
    <source>
        <dbReference type="SMART" id="SM00562"/>
    </source>
</evidence>
<proteinExistence type="inferred from homology"/>
<gene>
    <name evidence="8" type="ORF">SteCoe_4043</name>
</gene>
<dbReference type="GO" id="GO:0016301">
    <property type="term" value="F:kinase activity"/>
    <property type="evidence" value="ECO:0007669"/>
    <property type="project" value="UniProtKB-KW"/>
</dbReference>